<dbReference type="Proteomes" id="UP001188597">
    <property type="component" value="Unassembled WGS sequence"/>
</dbReference>
<accession>A0AA88WP20</accession>
<keyword evidence="4" id="KW-0812">Transmembrane</keyword>
<dbReference type="AlphaFoldDB" id="A0AA88WP20"/>
<dbReference type="InterPro" id="IPR027356">
    <property type="entry name" value="NPH3_dom"/>
</dbReference>
<keyword evidence="4" id="KW-0472">Membrane</keyword>
<keyword evidence="7" id="KW-1185">Reference proteome</keyword>
<reference evidence="6" key="1">
    <citation type="submission" date="2022-12" db="EMBL/GenBank/DDBJ databases">
        <title>Draft genome assemblies for two species of Escallonia (Escalloniales).</title>
        <authorList>
            <person name="Chanderbali A."/>
            <person name="Dervinis C."/>
            <person name="Anghel I."/>
            <person name="Soltis D."/>
            <person name="Soltis P."/>
            <person name="Zapata F."/>
        </authorList>
    </citation>
    <scope>NUCLEOTIDE SEQUENCE</scope>
    <source>
        <strain evidence="6">UCBG64.0493</strain>
        <tissue evidence="6">Leaf</tissue>
    </source>
</reference>
<protein>
    <recommendedName>
        <fullName evidence="5">NPH3 domain-containing protein</fullName>
    </recommendedName>
</protein>
<evidence type="ECO:0000256" key="3">
    <source>
        <dbReference type="SAM" id="MobiDB-lite"/>
    </source>
</evidence>
<evidence type="ECO:0000313" key="7">
    <source>
        <dbReference type="Proteomes" id="UP001188597"/>
    </source>
</evidence>
<organism evidence="6 7">
    <name type="scientific">Escallonia herrerae</name>
    <dbReference type="NCBI Taxonomy" id="1293975"/>
    <lineage>
        <taxon>Eukaryota</taxon>
        <taxon>Viridiplantae</taxon>
        <taxon>Streptophyta</taxon>
        <taxon>Embryophyta</taxon>
        <taxon>Tracheophyta</taxon>
        <taxon>Spermatophyta</taxon>
        <taxon>Magnoliopsida</taxon>
        <taxon>eudicotyledons</taxon>
        <taxon>Gunneridae</taxon>
        <taxon>Pentapetalae</taxon>
        <taxon>asterids</taxon>
        <taxon>campanulids</taxon>
        <taxon>Escalloniales</taxon>
        <taxon>Escalloniaceae</taxon>
        <taxon>Escallonia</taxon>
    </lineage>
</organism>
<dbReference type="InterPro" id="IPR043454">
    <property type="entry name" value="NPH3/RPT2-like"/>
</dbReference>
<feature type="domain" description="NPH3" evidence="5">
    <location>
        <begin position="1"/>
        <end position="234"/>
    </location>
</feature>
<name>A0AA88WP20_9ASTE</name>
<evidence type="ECO:0000256" key="1">
    <source>
        <dbReference type="ARBA" id="ARBA00022786"/>
    </source>
</evidence>
<feature type="region of interest" description="Disordered" evidence="3">
    <location>
        <begin position="181"/>
        <end position="216"/>
    </location>
</feature>
<dbReference type="PROSITE" id="PS51649">
    <property type="entry name" value="NPH3"/>
    <property type="match status" value="1"/>
</dbReference>
<proteinExistence type="inferred from homology"/>
<comment type="caution">
    <text evidence="6">The sequence shown here is derived from an EMBL/GenBank/DDBJ whole genome shotgun (WGS) entry which is preliminary data.</text>
</comment>
<keyword evidence="1" id="KW-0833">Ubl conjugation pathway</keyword>
<sequence>MKKLVGAAAEAVMVVAIMLICHLCCLLRKRRRGHRRRPGFYSDASEECKAALEKKIGSQLEQATLCDLLIPSYSYLNETLYDVDCVERILGYFLDGFEVRSASRIEGEDENSGVRSAALMLVLKLIDEYLSEIASNANLKPEKFYKLAVALPDHARLFYNAMQMCDLDGVRKTESMVWSGQQDDHEEWERRDTELPPPHLLAEEDDDAGIDTAKGTEKHGVSITCSSCTIQKQSSFLMREKAGS</sequence>
<evidence type="ECO:0000256" key="2">
    <source>
        <dbReference type="PROSITE-ProRule" id="PRU00982"/>
    </source>
</evidence>
<gene>
    <name evidence="6" type="ORF">RJ639_035744</name>
</gene>
<feature type="transmembrane region" description="Helical" evidence="4">
    <location>
        <begin position="6"/>
        <end position="27"/>
    </location>
</feature>
<comment type="similarity">
    <text evidence="2">Belongs to the NPH3 family.</text>
</comment>
<dbReference type="EMBL" id="JAVXUP010000321">
    <property type="protein sequence ID" value="KAK3030993.1"/>
    <property type="molecule type" value="Genomic_DNA"/>
</dbReference>
<dbReference type="Pfam" id="PF03000">
    <property type="entry name" value="NPH3"/>
    <property type="match status" value="1"/>
</dbReference>
<evidence type="ECO:0000256" key="4">
    <source>
        <dbReference type="SAM" id="Phobius"/>
    </source>
</evidence>
<keyword evidence="4" id="KW-1133">Transmembrane helix</keyword>
<evidence type="ECO:0000313" key="6">
    <source>
        <dbReference type="EMBL" id="KAK3030993.1"/>
    </source>
</evidence>
<evidence type="ECO:0000259" key="5">
    <source>
        <dbReference type="PROSITE" id="PS51649"/>
    </source>
</evidence>
<dbReference type="PANTHER" id="PTHR32370">
    <property type="entry name" value="OS12G0117600 PROTEIN"/>
    <property type="match status" value="1"/>
</dbReference>